<dbReference type="KEGG" id="hpel:HZS54_19035"/>
<evidence type="ECO:0000313" key="3">
    <source>
        <dbReference type="EMBL" id="QLH83598.1"/>
    </source>
</evidence>
<evidence type="ECO:0000259" key="2">
    <source>
        <dbReference type="PROSITE" id="PS51770"/>
    </source>
</evidence>
<dbReference type="AlphaFoldDB" id="A0A7D5PDI3"/>
<dbReference type="GO" id="GO:0006637">
    <property type="term" value="P:acyl-CoA metabolic process"/>
    <property type="evidence" value="ECO:0007669"/>
    <property type="project" value="TreeGrafter"/>
</dbReference>
<gene>
    <name evidence="3" type="ORF">HZS54_19035</name>
</gene>
<dbReference type="InterPro" id="IPR040170">
    <property type="entry name" value="Cytosol_ACT"/>
</dbReference>
<dbReference type="InterPro" id="IPR033120">
    <property type="entry name" value="HOTDOG_ACOT"/>
</dbReference>
<dbReference type="InterPro" id="IPR029069">
    <property type="entry name" value="HotDog_dom_sf"/>
</dbReference>
<dbReference type="Gene3D" id="3.10.129.10">
    <property type="entry name" value="Hotdog Thioesterase"/>
    <property type="match status" value="1"/>
</dbReference>
<dbReference type="GeneID" id="56084730"/>
<dbReference type="InterPro" id="IPR006683">
    <property type="entry name" value="Thioestr_dom"/>
</dbReference>
<dbReference type="PANTHER" id="PTHR11049">
    <property type="entry name" value="ACYL COENZYME A THIOESTER HYDROLASE"/>
    <property type="match status" value="1"/>
</dbReference>
<sequence length="150" mass="16800">MPDLMDTFLENRWMVQPNHANSLGTTHGGNVLKWMDEVGAMAAMRFAGRDCVTARMDQVDFKQPIPVGETALVEAYVYETGRSSVRVRLRVFREDPRSGERELTTESYSVYVAIDDDRDPVEVPALTVATDEGERLRAEALDGDNKESTS</sequence>
<protein>
    <submittedName>
        <fullName evidence="3">Acyl-CoA thioesterase</fullName>
    </submittedName>
</protein>
<organism evidence="3 4">
    <name type="scientific">Halosimplex pelagicum</name>
    <dbReference type="NCBI Taxonomy" id="869886"/>
    <lineage>
        <taxon>Archaea</taxon>
        <taxon>Methanobacteriati</taxon>
        <taxon>Methanobacteriota</taxon>
        <taxon>Stenosarchaea group</taxon>
        <taxon>Halobacteria</taxon>
        <taxon>Halobacteriales</taxon>
        <taxon>Haloarculaceae</taxon>
        <taxon>Halosimplex</taxon>
    </lineage>
</organism>
<dbReference type="SUPFAM" id="SSF54637">
    <property type="entry name" value="Thioesterase/thiol ester dehydrase-isomerase"/>
    <property type="match status" value="1"/>
</dbReference>
<dbReference type="GO" id="GO:0005829">
    <property type="term" value="C:cytosol"/>
    <property type="evidence" value="ECO:0007669"/>
    <property type="project" value="TreeGrafter"/>
</dbReference>
<keyword evidence="1" id="KW-0378">Hydrolase</keyword>
<keyword evidence="4" id="KW-1185">Reference proteome</keyword>
<reference evidence="3 4" key="1">
    <citation type="submission" date="2020-07" db="EMBL/GenBank/DDBJ databases">
        <title>Halosimplex litoreum sp. nov. and Halosimplex rubrum sp. nov., isolated from different salt environments.</title>
        <authorList>
            <person name="Cui H."/>
        </authorList>
    </citation>
    <scope>NUCLEOTIDE SEQUENCE [LARGE SCALE GENOMIC DNA]</scope>
    <source>
        <strain evidence="3 4">R2</strain>
    </source>
</reference>
<dbReference type="RefSeq" id="WP_179918641.1">
    <property type="nucleotide sequence ID" value="NZ_CP058909.1"/>
</dbReference>
<name>A0A7D5PDI3_9EURY</name>
<evidence type="ECO:0000256" key="1">
    <source>
        <dbReference type="ARBA" id="ARBA00022801"/>
    </source>
</evidence>
<dbReference type="CDD" id="cd03442">
    <property type="entry name" value="BFIT_BACH"/>
    <property type="match status" value="1"/>
</dbReference>
<evidence type="ECO:0000313" key="4">
    <source>
        <dbReference type="Proteomes" id="UP000509346"/>
    </source>
</evidence>
<dbReference type="GO" id="GO:0052816">
    <property type="term" value="F:long-chain fatty acyl-CoA hydrolase activity"/>
    <property type="evidence" value="ECO:0007669"/>
    <property type="project" value="TreeGrafter"/>
</dbReference>
<feature type="domain" description="HotDog ACOT-type" evidence="2">
    <location>
        <begin position="5"/>
        <end position="117"/>
    </location>
</feature>
<dbReference type="Proteomes" id="UP000509346">
    <property type="component" value="Chromosome"/>
</dbReference>
<accession>A0A7D5PDI3</accession>
<dbReference type="PROSITE" id="PS51770">
    <property type="entry name" value="HOTDOG_ACOT"/>
    <property type="match status" value="1"/>
</dbReference>
<dbReference type="OrthoDB" id="15030at2157"/>
<dbReference type="GO" id="GO:0009062">
    <property type="term" value="P:fatty acid catabolic process"/>
    <property type="evidence" value="ECO:0007669"/>
    <property type="project" value="TreeGrafter"/>
</dbReference>
<proteinExistence type="predicted"/>
<dbReference type="PANTHER" id="PTHR11049:SF24">
    <property type="entry name" value="CYTOSOLIC ACYL COENZYME A THIOESTER HYDROLASE"/>
    <property type="match status" value="1"/>
</dbReference>
<dbReference type="Pfam" id="PF03061">
    <property type="entry name" value="4HBT"/>
    <property type="match status" value="1"/>
</dbReference>
<dbReference type="EMBL" id="CP058909">
    <property type="protein sequence ID" value="QLH83598.1"/>
    <property type="molecule type" value="Genomic_DNA"/>
</dbReference>